<dbReference type="PANTHER" id="PTHR23409:SF18">
    <property type="entry name" value="RIBONUCLEOSIDE-DIPHOSPHATE REDUCTASE SUBUNIT M2"/>
    <property type="match status" value="1"/>
</dbReference>
<comment type="cofactor">
    <cofactor evidence="1">
        <name>Fe cation</name>
        <dbReference type="ChEBI" id="CHEBI:24875"/>
    </cofactor>
</comment>
<keyword evidence="4" id="KW-0479">Metal-binding</keyword>
<dbReference type="GO" id="GO:0046872">
    <property type="term" value="F:metal ion binding"/>
    <property type="evidence" value="ECO:0007669"/>
    <property type="project" value="UniProtKB-KW"/>
</dbReference>
<dbReference type="PROSITE" id="PS00368">
    <property type="entry name" value="RIBORED_SMALL"/>
    <property type="match status" value="1"/>
</dbReference>
<dbReference type="Gene3D" id="1.10.620.20">
    <property type="entry name" value="Ribonucleotide Reductase, subunit A"/>
    <property type="match status" value="1"/>
</dbReference>
<reference evidence="7" key="1">
    <citation type="journal article" date="2021" name="Proc. Natl. Acad. Sci. U.S.A.">
        <title>A Catalog of Tens of Thousands of Viruses from Human Metagenomes Reveals Hidden Associations with Chronic Diseases.</title>
        <authorList>
            <person name="Tisza M.J."/>
            <person name="Buck C.B."/>
        </authorList>
    </citation>
    <scope>NUCLEOTIDE SEQUENCE</scope>
    <source>
        <strain evidence="7">CtGkF2</strain>
    </source>
</reference>
<protein>
    <recommendedName>
        <fullName evidence="3">ribonucleoside-diphosphate reductase</fullName>
        <ecNumber evidence="3">1.17.4.1</ecNumber>
    </recommendedName>
</protein>
<dbReference type="InterPro" id="IPR012348">
    <property type="entry name" value="RNR-like"/>
</dbReference>
<evidence type="ECO:0000313" key="7">
    <source>
        <dbReference type="EMBL" id="DAF63947.1"/>
    </source>
</evidence>
<evidence type="ECO:0000256" key="1">
    <source>
        <dbReference type="ARBA" id="ARBA00001962"/>
    </source>
</evidence>
<dbReference type="EC" id="1.17.4.1" evidence="3"/>
<evidence type="ECO:0000256" key="6">
    <source>
        <dbReference type="ARBA" id="ARBA00023004"/>
    </source>
</evidence>
<dbReference type="EMBL" id="BK032847">
    <property type="protein sequence ID" value="DAF63947.1"/>
    <property type="molecule type" value="Genomic_DNA"/>
</dbReference>
<evidence type="ECO:0000256" key="5">
    <source>
        <dbReference type="ARBA" id="ARBA00023002"/>
    </source>
</evidence>
<sequence>MSEPEKNAVRKIFAILTMLDTVQGSLGAPELMRRAITPHEEAVYANIAFMEQVHAKSYSTIFSTLCSTPEIDQLFDWVNTDETMQKIVDTVDRNYHRSATIVKQYTSVLVESFLFYSGFYAPLRLAAEGKLTNTADIIRLIMRDEGVHGFYIGYKMQQNLAQQNQDFDAVEAIVRADLKTLFDLACQQVAEIYDPLGWTAEVVGFLKYNANKALANMGFEPMFPDSEATAPSYILSALDIGGNESHDFFSGSGSSYVMGTTEETTDDDWDF</sequence>
<keyword evidence="5" id="KW-0560">Oxidoreductase</keyword>
<name>A0A8S5TLL2_9CAUD</name>
<accession>A0A8S5TLL2</accession>
<evidence type="ECO:0000256" key="4">
    <source>
        <dbReference type="ARBA" id="ARBA00022723"/>
    </source>
</evidence>
<dbReference type="InterPro" id="IPR030475">
    <property type="entry name" value="RNR_small_AS"/>
</dbReference>
<dbReference type="PANTHER" id="PTHR23409">
    <property type="entry name" value="RIBONUCLEOSIDE-DIPHOSPHATE REDUCTASE SMALL CHAIN"/>
    <property type="match status" value="1"/>
</dbReference>
<evidence type="ECO:0000256" key="3">
    <source>
        <dbReference type="ARBA" id="ARBA00012274"/>
    </source>
</evidence>
<proteinExistence type="inferred from homology"/>
<evidence type="ECO:0000256" key="2">
    <source>
        <dbReference type="ARBA" id="ARBA00009303"/>
    </source>
</evidence>
<dbReference type="GO" id="GO:0004748">
    <property type="term" value="F:ribonucleoside-diphosphate reductase activity, thioredoxin disulfide as acceptor"/>
    <property type="evidence" value="ECO:0007669"/>
    <property type="project" value="UniProtKB-EC"/>
</dbReference>
<dbReference type="Pfam" id="PF00268">
    <property type="entry name" value="Ribonuc_red_sm"/>
    <property type="match status" value="1"/>
</dbReference>
<organism evidence="7">
    <name type="scientific">Siphoviridae sp. ctGkF2</name>
    <dbReference type="NCBI Taxonomy" id="2827823"/>
    <lineage>
        <taxon>Viruses</taxon>
        <taxon>Duplodnaviria</taxon>
        <taxon>Heunggongvirae</taxon>
        <taxon>Uroviricota</taxon>
        <taxon>Caudoviricetes</taxon>
    </lineage>
</organism>
<dbReference type="InterPro" id="IPR000358">
    <property type="entry name" value="RNR_small_fam"/>
</dbReference>
<dbReference type="GO" id="GO:0009263">
    <property type="term" value="P:deoxyribonucleotide biosynthetic process"/>
    <property type="evidence" value="ECO:0007669"/>
    <property type="project" value="InterPro"/>
</dbReference>
<dbReference type="SUPFAM" id="SSF47240">
    <property type="entry name" value="Ferritin-like"/>
    <property type="match status" value="1"/>
</dbReference>
<comment type="similarity">
    <text evidence="2">Belongs to the ribonucleoside diphosphate reductase small chain family.</text>
</comment>
<dbReference type="InterPro" id="IPR033909">
    <property type="entry name" value="RNR_small"/>
</dbReference>
<dbReference type="InterPro" id="IPR009078">
    <property type="entry name" value="Ferritin-like_SF"/>
</dbReference>
<dbReference type="CDD" id="cd01049">
    <property type="entry name" value="RNRR2"/>
    <property type="match status" value="1"/>
</dbReference>
<keyword evidence="6" id="KW-0408">Iron</keyword>